<dbReference type="SUPFAM" id="SSF52833">
    <property type="entry name" value="Thioredoxin-like"/>
    <property type="match status" value="1"/>
</dbReference>
<protein>
    <submittedName>
        <fullName evidence="2">Hydrogenase accessory protein</fullName>
    </submittedName>
</protein>
<dbReference type="AlphaFoldDB" id="A0A176YGG5"/>
<name>A0A176YGG5_9BRAD</name>
<dbReference type="CDD" id="cd02965">
    <property type="entry name" value="HyaE"/>
    <property type="match status" value="1"/>
</dbReference>
<proteinExistence type="inferred from homology"/>
<dbReference type="EMBL" id="LUUB01000086">
    <property type="protein sequence ID" value="OAF04288.1"/>
    <property type="molecule type" value="Genomic_DNA"/>
</dbReference>
<evidence type="ECO:0000313" key="3">
    <source>
        <dbReference type="Proteomes" id="UP000076959"/>
    </source>
</evidence>
<sequence>MDFQQGRHDLALRGLPEVDATTVDLFLNGTDEAGVVAVLLSAGDPSRFPEAVDVAVVLPELIDAFAVRLRGALIARDAESELGKRFGVRVQPTLIFVAGGETLGLIAKIQDWSVYVDRISKLIDRPRGASVAVAATIIPSHRSQGVEL</sequence>
<dbReference type="Proteomes" id="UP000076959">
    <property type="component" value="Unassembled WGS sequence"/>
</dbReference>
<comment type="similarity">
    <text evidence="1">Belongs to the HupG/HyaE family.</text>
</comment>
<accession>A0A176YGG5</accession>
<organism evidence="2 3">
    <name type="scientific">Bradyrhizobium centrolobii</name>
    <dbReference type="NCBI Taxonomy" id="1505087"/>
    <lineage>
        <taxon>Bacteria</taxon>
        <taxon>Pseudomonadati</taxon>
        <taxon>Pseudomonadota</taxon>
        <taxon>Alphaproteobacteria</taxon>
        <taxon>Hyphomicrobiales</taxon>
        <taxon>Nitrobacteraceae</taxon>
        <taxon>Bradyrhizobium</taxon>
    </lineage>
</organism>
<reference evidence="2 3" key="1">
    <citation type="submission" date="2016-03" db="EMBL/GenBank/DDBJ databases">
        <title>Draft Genome Sequence of the Strain BR 10245 (Bradyrhizobium sp.) isolated from nodules of Centrolobium paraense.</title>
        <authorList>
            <person name="Simoes-Araujo J.L.Sr."/>
            <person name="Barauna A.C."/>
            <person name="Silva K."/>
            <person name="Zilli J.E."/>
        </authorList>
    </citation>
    <scope>NUCLEOTIDE SEQUENCE [LARGE SCALE GENOMIC DNA]</scope>
    <source>
        <strain evidence="2 3">BR 10245</strain>
    </source>
</reference>
<evidence type="ECO:0000256" key="1">
    <source>
        <dbReference type="ARBA" id="ARBA00009004"/>
    </source>
</evidence>
<evidence type="ECO:0000313" key="2">
    <source>
        <dbReference type="EMBL" id="OAF04288.1"/>
    </source>
</evidence>
<dbReference type="InterPro" id="IPR010893">
    <property type="entry name" value="NiFe-hyd_mat_HyaE"/>
</dbReference>
<dbReference type="Pfam" id="PF07449">
    <property type="entry name" value="HyaE"/>
    <property type="match status" value="1"/>
</dbReference>
<keyword evidence="3" id="KW-1185">Reference proteome</keyword>
<gene>
    <name evidence="2" type="ORF">AYJ54_24165</name>
</gene>
<dbReference type="OrthoDB" id="6560050at2"/>
<dbReference type="InterPro" id="IPR036249">
    <property type="entry name" value="Thioredoxin-like_sf"/>
</dbReference>
<comment type="caution">
    <text evidence="2">The sequence shown here is derived from an EMBL/GenBank/DDBJ whole genome shotgun (WGS) entry which is preliminary data.</text>
</comment>
<dbReference type="RefSeq" id="WP_063680258.1">
    <property type="nucleotide sequence ID" value="NZ_LUUB01000086.1"/>
</dbReference>
<dbReference type="Gene3D" id="3.40.30.10">
    <property type="entry name" value="Glutaredoxin"/>
    <property type="match status" value="1"/>
</dbReference>
<dbReference type="STRING" id="1505087.AYJ54_24165"/>